<gene>
    <name evidence="11" type="primary">pyrH</name>
    <name evidence="13" type="ORF">J8C05_01810</name>
</gene>
<dbReference type="SUPFAM" id="SSF53633">
    <property type="entry name" value="Carbamate kinase-like"/>
    <property type="match status" value="1"/>
</dbReference>
<evidence type="ECO:0000256" key="9">
    <source>
        <dbReference type="ARBA" id="ARBA00022975"/>
    </source>
</evidence>
<organism evidence="13 14">
    <name type="scientific">Chloracidobacterium sp. N</name>
    <dbReference type="NCBI Taxonomy" id="2821540"/>
    <lineage>
        <taxon>Bacteria</taxon>
        <taxon>Pseudomonadati</taxon>
        <taxon>Acidobacteriota</taxon>
        <taxon>Terriglobia</taxon>
        <taxon>Terriglobales</taxon>
        <taxon>Acidobacteriaceae</taxon>
        <taxon>Chloracidobacterium</taxon>
        <taxon>Chloracidobacterium aggregatum</taxon>
    </lineage>
</organism>
<comment type="activity regulation">
    <text evidence="11">Allosterically activated by GTP. Inhibited by UTP.</text>
</comment>
<dbReference type="CDD" id="cd04254">
    <property type="entry name" value="AAK_UMPK-PyrH-Ec"/>
    <property type="match status" value="1"/>
</dbReference>
<comment type="subunit">
    <text evidence="11">Homohexamer.</text>
</comment>
<dbReference type="InterPro" id="IPR001048">
    <property type="entry name" value="Asp/Glu/Uridylate_kinase"/>
</dbReference>
<feature type="binding site" evidence="11">
    <location>
        <position position="68"/>
    </location>
    <ligand>
        <name>ATP</name>
        <dbReference type="ChEBI" id="CHEBI:30616"/>
    </ligand>
</feature>
<evidence type="ECO:0000256" key="1">
    <source>
        <dbReference type="ARBA" id="ARBA00004496"/>
    </source>
</evidence>
<feature type="binding site" evidence="11">
    <location>
        <position position="181"/>
    </location>
    <ligand>
        <name>ATP</name>
        <dbReference type="ChEBI" id="CHEBI:30616"/>
    </ligand>
</feature>
<reference evidence="13 14" key="1">
    <citation type="submission" date="2021-03" db="EMBL/GenBank/DDBJ databases">
        <title>Genomic and phenotypic characterization of Chloracidobacterium isolates provides evidence for multiple species.</title>
        <authorList>
            <person name="Saini M.K."/>
            <person name="Costas A.M.G."/>
            <person name="Tank M."/>
            <person name="Bryant D.A."/>
        </authorList>
    </citation>
    <scope>NUCLEOTIDE SEQUENCE [LARGE SCALE GENOMIC DNA]</scope>
    <source>
        <strain evidence="13 14">N</strain>
    </source>
</reference>
<name>A0ABX8B3C3_9BACT</name>
<comment type="catalytic activity">
    <reaction evidence="10 11">
        <text>UMP + ATP = UDP + ADP</text>
        <dbReference type="Rhea" id="RHEA:24400"/>
        <dbReference type="ChEBI" id="CHEBI:30616"/>
        <dbReference type="ChEBI" id="CHEBI:57865"/>
        <dbReference type="ChEBI" id="CHEBI:58223"/>
        <dbReference type="ChEBI" id="CHEBI:456216"/>
        <dbReference type="EC" id="2.7.4.22"/>
    </reaction>
</comment>
<keyword evidence="6 11" id="KW-0547">Nucleotide-binding</keyword>
<dbReference type="Proteomes" id="UP000677668">
    <property type="component" value="Chromosome 1"/>
</dbReference>
<dbReference type="GO" id="GO:0033862">
    <property type="term" value="F:UMP kinase activity"/>
    <property type="evidence" value="ECO:0007669"/>
    <property type="project" value="UniProtKB-EC"/>
</dbReference>
<comment type="caution">
    <text evidence="11">Lacks conserved residue(s) required for the propagation of feature annotation.</text>
</comment>
<evidence type="ECO:0000256" key="8">
    <source>
        <dbReference type="ARBA" id="ARBA00022840"/>
    </source>
</evidence>
<dbReference type="HAMAP" id="MF_01220_B">
    <property type="entry name" value="PyrH_B"/>
    <property type="match status" value="1"/>
</dbReference>
<feature type="binding site" evidence="11">
    <location>
        <position position="184"/>
    </location>
    <ligand>
        <name>ATP</name>
        <dbReference type="ChEBI" id="CHEBI:30616"/>
    </ligand>
</feature>
<dbReference type="EMBL" id="CP072642">
    <property type="protein sequence ID" value="QUV94215.1"/>
    <property type="molecule type" value="Genomic_DNA"/>
</dbReference>
<feature type="binding site" evidence="11">
    <location>
        <begin position="25"/>
        <end position="28"/>
    </location>
    <ligand>
        <name>ATP</name>
        <dbReference type="ChEBI" id="CHEBI:30616"/>
    </ligand>
</feature>
<evidence type="ECO:0000256" key="6">
    <source>
        <dbReference type="ARBA" id="ARBA00022741"/>
    </source>
</evidence>
<dbReference type="InterPro" id="IPR036393">
    <property type="entry name" value="AceGlu_kinase-like_sf"/>
</dbReference>
<evidence type="ECO:0000256" key="11">
    <source>
        <dbReference type="HAMAP-Rule" id="MF_01220"/>
    </source>
</evidence>
<evidence type="ECO:0000313" key="13">
    <source>
        <dbReference type="EMBL" id="QUV94215.1"/>
    </source>
</evidence>
<dbReference type="RefSeq" id="WP_058868134.1">
    <property type="nucleotide sequence ID" value="NZ_CP072642.1"/>
</dbReference>
<dbReference type="PANTHER" id="PTHR42833">
    <property type="entry name" value="URIDYLATE KINASE"/>
    <property type="match status" value="1"/>
</dbReference>
<evidence type="ECO:0000256" key="7">
    <source>
        <dbReference type="ARBA" id="ARBA00022777"/>
    </source>
</evidence>
<evidence type="ECO:0000256" key="3">
    <source>
        <dbReference type="ARBA" id="ARBA00007614"/>
    </source>
</evidence>
<dbReference type="Pfam" id="PF00696">
    <property type="entry name" value="AA_kinase"/>
    <property type="match status" value="1"/>
</dbReference>
<evidence type="ECO:0000256" key="4">
    <source>
        <dbReference type="ARBA" id="ARBA00022490"/>
    </source>
</evidence>
<dbReference type="EC" id="2.7.4.22" evidence="11"/>
<comment type="subcellular location">
    <subcellularLocation>
        <location evidence="1 11">Cytoplasm</location>
    </subcellularLocation>
</comment>
<feature type="domain" description="Aspartate/glutamate/uridylate kinase" evidence="12">
    <location>
        <begin position="20"/>
        <end position="229"/>
    </location>
</feature>
<keyword evidence="8 11" id="KW-0067">ATP-binding</keyword>
<feature type="binding site" evidence="11">
    <location>
        <begin position="148"/>
        <end position="155"/>
    </location>
    <ligand>
        <name>UMP</name>
        <dbReference type="ChEBI" id="CHEBI:57865"/>
    </ligand>
</feature>
<keyword evidence="9 11" id="KW-0665">Pyrimidine biosynthesis</keyword>
<proteinExistence type="inferred from homology"/>
<sequence length="261" mass="27560">MNATPASSLPSPLTPAPAYKRVLLKLSGEFLEGQRGFGIDPVTVQEVAEQVRDVHQLGVELALVVGGGNIVRGAEASAAGMDRASADYMGMLATVINSLALQNAIEQLGVATRVVSAIEMRQVAEPFIPRRAVRHLEKGRVVIFAAGTGSPFFTTDSTAALRACEIKAEVLLKATKVDGVYTADPTKDASARRYSHVTYQQVLEQSLNVMDASAIALCKDNHLPIIVFDLLTKGNIYRVVTGESIGTLVSAAPPTAVACAS</sequence>
<comment type="pathway">
    <text evidence="2 11">Pyrimidine metabolism; CTP biosynthesis via de novo pathway; UDP from UMP (UMPK route): step 1/1.</text>
</comment>
<keyword evidence="7 11" id="KW-0418">Kinase</keyword>
<dbReference type="PIRSF" id="PIRSF005650">
    <property type="entry name" value="Uridylate_kin"/>
    <property type="match status" value="1"/>
</dbReference>
<protein>
    <recommendedName>
        <fullName evidence="11">Uridylate kinase</fullName>
        <shortName evidence="11">UK</shortName>
        <ecNumber evidence="11">2.7.4.22</ecNumber>
    </recommendedName>
    <alternativeName>
        <fullName evidence="11">Uridine monophosphate kinase</fullName>
        <shortName evidence="11">UMP kinase</shortName>
        <shortName evidence="11">UMPK</shortName>
    </alternativeName>
</protein>
<feature type="binding site" evidence="11">
    <location>
        <position position="67"/>
    </location>
    <ligand>
        <name>UMP</name>
        <dbReference type="ChEBI" id="CHEBI:57865"/>
    </ligand>
</feature>
<evidence type="ECO:0000256" key="2">
    <source>
        <dbReference type="ARBA" id="ARBA00004791"/>
    </source>
</evidence>
<evidence type="ECO:0000313" key="14">
    <source>
        <dbReference type="Proteomes" id="UP000677668"/>
    </source>
</evidence>
<feature type="binding site" evidence="11">
    <location>
        <position position="175"/>
    </location>
    <ligand>
        <name>ATP</name>
        <dbReference type="ChEBI" id="CHEBI:30616"/>
    </ligand>
</feature>
<feature type="binding site" evidence="11">
    <location>
        <position position="72"/>
    </location>
    <ligand>
        <name>ATP</name>
        <dbReference type="ChEBI" id="CHEBI:30616"/>
    </ligand>
</feature>
<comment type="similarity">
    <text evidence="3 11">Belongs to the UMP kinase family.</text>
</comment>
<dbReference type="NCBIfam" id="TIGR02075">
    <property type="entry name" value="pyrH_bact"/>
    <property type="match status" value="1"/>
</dbReference>
<dbReference type="PANTHER" id="PTHR42833:SF4">
    <property type="entry name" value="URIDYLATE KINASE PUMPKIN, CHLOROPLASTIC"/>
    <property type="match status" value="1"/>
</dbReference>
<keyword evidence="14" id="KW-1185">Reference proteome</keyword>
<dbReference type="InterPro" id="IPR011817">
    <property type="entry name" value="Uridylate_kinase"/>
</dbReference>
<evidence type="ECO:0000256" key="5">
    <source>
        <dbReference type="ARBA" id="ARBA00022679"/>
    </source>
</evidence>
<dbReference type="Gene3D" id="3.40.1160.10">
    <property type="entry name" value="Acetylglutamate kinase-like"/>
    <property type="match status" value="1"/>
</dbReference>
<dbReference type="InterPro" id="IPR015963">
    <property type="entry name" value="Uridylate_kinase_bac"/>
</dbReference>
<feature type="binding site" evidence="11">
    <location>
        <position position="87"/>
    </location>
    <ligand>
        <name>UMP</name>
        <dbReference type="ChEBI" id="CHEBI:57865"/>
    </ligand>
</feature>
<feature type="region of interest" description="Involved in allosteric activation by GTP" evidence="11">
    <location>
        <begin position="33"/>
        <end position="38"/>
    </location>
</feature>
<keyword evidence="4 11" id="KW-0963">Cytoplasm</keyword>
<keyword evidence="11" id="KW-0021">Allosteric enzyme</keyword>
<comment type="function">
    <text evidence="11">Catalyzes the reversible phosphorylation of UMP to UDP.</text>
</comment>
<keyword evidence="5 11" id="KW-0808">Transferase</keyword>
<evidence type="ECO:0000256" key="10">
    <source>
        <dbReference type="ARBA" id="ARBA00047767"/>
    </source>
</evidence>
<evidence type="ECO:0000259" key="12">
    <source>
        <dbReference type="Pfam" id="PF00696"/>
    </source>
</evidence>
<accession>A0ABX8B3C3</accession>